<organism evidence="1 2">
    <name type="scientific">Aspergillus melleus</name>
    <dbReference type="NCBI Taxonomy" id="138277"/>
    <lineage>
        <taxon>Eukaryota</taxon>
        <taxon>Fungi</taxon>
        <taxon>Dikarya</taxon>
        <taxon>Ascomycota</taxon>
        <taxon>Pezizomycotina</taxon>
        <taxon>Eurotiomycetes</taxon>
        <taxon>Eurotiomycetidae</taxon>
        <taxon>Eurotiales</taxon>
        <taxon>Aspergillaceae</taxon>
        <taxon>Aspergillus</taxon>
        <taxon>Aspergillus subgen. Circumdati</taxon>
    </lineage>
</organism>
<keyword evidence="2" id="KW-1185">Reference proteome</keyword>
<evidence type="ECO:0000313" key="1">
    <source>
        <dbReference type="EMBL" id="KAK1139777.1"/>
    </source>
</evidence>
<name>A0ACC3AQ15_9EURO</name>
<dbReference type="Proteomes" id="UP001177260">
    <property type="component" value="Unassembled WGS sequence"/>
</dbReference>
<gene>
    <name evidence="1" type="ORF">N8T08_011174</name>
</gene>
<dbReference type="EMBL" id="JAOPJF010000098">
    <property type="protein sequence ID" value="KAK1139777.1"/>
    <property type="molecule type" value="Genomic_DNA"/>
</dbReference>
<proteinExistence type="predicted"/>
<reference evidence="1 2" key="1">
    <citation type="journal article" date="2023" name="ACS Omega">
        <title>Identification of the Neoaspergillic Acid Biosynthesis Gene Cluster by Establishing an In Vitro CRISPR-Ribonucleoprotein Genetic System in Aspergillus melleus.</title>
        <authorList>
            <person name="Yuan B."/>
            <person name="Grau M.F."/>
            <person name="Murata R.M."/>
            <person name="Torok T."/>
            <person name="Venkateswaran K."/>
            <person name="Stajich J.E."/>
            <person name="Wang C.C.C."/>
        </authorList>
    </citation>
    <scope>NUCLEOTIDE SEQUENCE [LARGE SCALE GENOMIC DNA]</scope>
    <source>
        <strain evidence="1 2">IMV 1140</strain>
    </source>
</reference>
<accession>A0ACC3AQ15</accession>
<protein>
    <submittedName>
        <fullName evidence="1">Uncharacterized protein</fullName>
    </submittedName>
</protein>
<comment type="caution">
    <text evidence="1">The sequence shown here is derived from an EMBL/GenBank/DDBJ whole genome shotgun (WGS) entry which is preliminary data.</text>
</comment>
<evidence type="ECO:0000313" key="2">
    <source>
        <dbReference type="Proteomes" id="UP001177260"/>
    </source>
</evidence>
<sequence length="778" mass="88406">MPSIRLTYLCLFLCWGLSIVVAHTQQDDSPDWARRDLFRCRQRGNVRPWGSARCPEQAAKEIIAPKYNVWRGLTHEETASVVQWLHQQPELNLTGNRAGTWDNSIELVELRYPNKSDVVPYLDGDGTTPLRFANVRLNNRATVDAHYAEIQVGPLPVQQNVTKWMPLGYGWTRKPSGKVRNLHADTPTMDQWIYNISATIADITLDLWNGTALGLENDTLEIFGLDPMWQDDGRVVRWDGFWNNPTDDFDALTLLPLGLSFKSDVTGRDPSQWKLLGWLYNDILYNTTEAFRAAYFSPDFVKLGVNIEGDWARTGQHGKTLPQDEKEPPLLVAPGGNRFSVDVKERYVEWMDFSFYIGFSRDTGVSLFDIQYRGQRILYELGLQEALAHYAGNDPLQSGMTFLDSAFGFGSHSFELVKGFDCPSYATYLNSSFFANETLHTHIDSLCLFESNTNHALRRHTAFAYTDVTRNIYFTLRSVVTIENYDYIFSYTFHLDGTIGIDVRFSGYIIGAFQAHNEDYGYQIQDELSGSMHDHVLNFKADFDIAGLANSVQLTSPVPVTKSYIWSDKPRNTMMLQRSLVSSEDNSRLNWQPNGVRQVHIINQDAPTHFGEFCGYQILPDHVAHLTVLNSSNLVNAARYAEYDIQITQQHDWEPRSAHPLNRHDVHDPPINFERFFDGESLNQTDLVAWVSLGMHHMPNLGDLPNTVATSAYSSVRFVPVNYFRMNPSQHTVQSVHIKDGNVSTTVESFGQMGDTCAVSSIEEQLHPLYEYQGGQVP</sequence>